<gene>
    <name evidence="1" type="ORF">ACOLOM_LOCUS6589</name>
</gene>
<protein>
    <submittedName>
        <fullName evidence="1">15464_t:CDS:1</fullName>
    </submittedName>
</protein>
<reference evidence="1" key="1">
    <citation type="submission" date="2021-06" db="EMBL/GenBank/DDBJ databases">
        <authorList>
            <person name="Kallberg Y."/>
            <person name="Tangrot J."/>
            <person name="Rosling A."/>
        </authorList>
    </citation>
    <scope>NUCLEOTIDE SEQUENCE</scope>
    <source>
        <strain evidence="1">CL356</strain>
    </source>
</reference>
<proteinExistence type="predicted"/>
<feature type="non-terminal residue" evidence="1">
    <location>
        <position position="1"/>
    </location>
</feature>
<organism evidence="1 2">
    <name type="scientific">Acaulospora colombiana</name>
    <dbReference type="NCBI Taxonomy" id="27376"/>
    <lineage>
        <taxon>Eukaryota</taxon>
        <taxon>Fungi</taxon>
        <taxon>Fungi incertae sedis</taxon>
        <taxon>Mucoromycota</taxon>
        <taxon>Glomeromycotina</taxon>
        <taxon>Glomeromycetes</taxon>
        <taxon>Diversisporales</taxon>
        <taxon>Acaulosporaceae</taxon>
        <taxon>Acaulospora</taxon>
    </lineage>
</organism>
<sequence length="117" mass="13160">VLHSEPNPIYHRDIRWPNILRSSADTSKWLLIDWEDSSIAPTRAAPHLNSLSHHPKVFSDGHGAEVDLWSVGKLLSSQEHRYRRGDARPIMDISADLVTGRIQSADSIERLFISLGA</sequence>
<dbReference type="EMBL" id="CAJVPT010013728">
    <property type="protein sequence ID" value="CAG8598407.1"/>
    <property type="molecule type" value="Genomic_DNA"/>
</dbReference>
<name>A0ACA9ML56_9GLOM</name>
<accession>A0ACA9ML56</accession>
<dbReference type="Proteomes" id="UP000789525">
    <property type="component" value="Unassembled WGS sequence"/>
</dbReference>
<comment type="caution">
    <text evidence="1">The sequence shown here is derived from an EMBL/GenBank/DDBJ whole genome shotgun (WGS) entry which is preliminary data.</text>
</comment>
<keyword evidence="2" id="KW-1185">Reference proteome</keyword>
<evidence type="ECO:0000313" key="2">
    <source>
        <dbReference type="Proteomes" id="UP000789525"/>
    </source>
</evidence>
<evidence type="ECO:0000313" key="1">
    <source>
        <dbReference type="EMBL" id="CAG8598407.1"/>
    </source>
</evidence>